<dbReference type="Pfam" id="PF00072">
    <property type="entry name" value="Response_reg"/>
    <property type="match status" value="1"/>
</dbReference>
<protein>
    <recommendedName>
        <fullName evidence="1">Response regulatory domain-containing protein</fullName>
    </recommendedName>
</protein>
<dbReference type="Gene3D" id="3.40.50.2300">
    <property type="match status" value="1"/>
</dbReference>
<dbReference type="PROSITE" id="PS50110">
    <property type="entry name" value="RESPONSE_REGULATORY"/>
    <property type="match status" value="1"/>
</dbReference>
<dbReference type="InterPro" id="IPR011006">
    <property type="entry name" value="CheY-like_superfamily"/>
</dbReference>
<dbReference type="PANTHER" id="PTHR47233:SF3">
    <property type="entry name" value="CHEMOTAXIS PROTEIN CHEV"/>
    <property type="match status" value="1"/>
</dbReference>
<organism evidence="2">
    <name type="scientific">uncultured microorganism</name>
    <dbReference type="NCBI Taxonomy" id="358574"/>
    <lineage>
        <taxon>unclassified sequences</taxon>
        <taxon>environmental samples</taxon>
    </lineage>
</organism>
<name>I2FJH6_9ZZZZ</name>
<proteinExistence type="predicted"/>
<feature type="domain" description="Response regulatory" evidence="1">
    <location>
        <begin position="1"/>
        <end position="110"/>
    </location>
</feature>
<dbReference type="InterPro" id="IPR001789">
    <property type="entry name" value="Sig_transdc_resp-reg_receiver"/>
</dbReference>
<dbReference type="GO" id="GO:0000160">
    <property type="term" value="P:phosphorelay signal transduction system"/>
    <property type="evidence" value="ECO:0007669"/>
    <property type="project" value="InterPro"/>
</dbReference>
<sequence>MGIKQVIVNNGRKALDLLKKWADEADEGVSVPVSERVLMVISDIEMPEMDGYTLTTSIRKDDRLKDLYVILNSSLSGGFNDKLTEKVGANKFLSKWHSEELAREIVKRIDEVESVNATE</sequence>
<evidence type="ECO:0000259" key="1">
    <source>
        <dbReference type="PROSITE" id="PS50110"/>
    </source>
</evidence>
<dbReference type="PANTHER" id="PTHR47233">
    <property type="entry name" value="CHEMOTAXIS PROTEIN CHEV"/>
    <property type="match status" value="1"/>
</dbReference>
<evidence type="ECO:0000313" key="2">
    <source>
        <dbReference type="EMBL" id="BAM15161.2"/>
    </source>
</evidence>
<reference evidence="2" key="1">
    <citation type="submission" date="2012-05" db="EMBL/GenBank/DDBJ databases">
        <title>Distribution of dehalogenation activities and characterization of organohalide-responsive genes in marine subsurface sediments of the Nankai Trough plate-subduction zone.</title>
        <authorList>
            <person name="Futagami T."/>
            <person name="Morono Y."/>
            <person name="Terada T."/>
            <person name="Kaksonen A.H."/>
            <person name="Inagaki F."/>
        </authorList>
    </citation>
    <scope>NUCLEOTIDE SEQUENCE</scope>
</reference>
<dbReference type="SUPFAM" id="SSF52172">
    <property type="entry name" value="CheY-like"/>
    <property type="match status" value="1"/>
</dbReference>
<dbReference type="AlphaFoldDB" id="I2FJH6"/>
<accession>I2FJH6</accession>
<dbReference type="EMBL" id="AB716302">
    <property type="protein sequence ID" value="BAM15161.2"/>
    <property type="molecule type" value="Genomic_DNA"/>
</dbReference>